<reference evidence="2" key="1">
    <citation type="submission" date="2018-01" db="EMBL/GenBank/DDBJ databases">
        <title>An insight into the sialome of Amazonian anophelines.</title>
        <authorList>
            <person name="Ribeiro J.M."/>
            <person name="Scarpassa V."/>
            <person name="Calvo E."/>
        </authorList>
    </citation>
    <scope>NUCLEOTIDE SEQUENCE</scope>
</reference>
<organism evidence="2">
    <name type="scientific">Anopheles darlingi</name>
    <name type="common">Mosquito</name>
    <dbReference type="NCBI Taxonomy" id="43151"/>
    <lineage>
        <taxon>Eukaryota</taxon>
        <taxon>Metazoa</taxon>
        <taxon>Ecdysozoa</taxon>
        <taxon>Arthropoda</taxon>
        <taxon>Hexapoda</taxon>
        <taxon>Insecta</taxon>
        <taxon>Pterygota</taxon>
        <taxon>Neoptera</taxon>
        <taxon>Endopterygota</taxon>
        <taxon>Diptera</taxon>
        <taxon>Nematocera</taxon>
        <taxon>Culicoidea</taxon>
        <taxon>Culicidae</taxon>
        <taxon>Anophelinae</taxon>
        <taxon>Anopheles</taxon>
    </lineage>
</organism>
<dbReference type="AlphaFoldDB" id="A0A2M4DIB5"/>
<name>A0A2M4DIB5_ANODA</name>
<dbReference type="PROSITE" id="PS51257">
    <property type="entry name" value="PROKAR_LIPOPROTEIN"/>
    <property type="match status" value="1"/>
</dbReference>
<evidence type="ECO:0000256" key="1">
    <source>
        <dbReference type="SAM" id="SignalP"/>
    </source>
</evidence>
<evidence type="ECO:0000313" key="2">
    <source>
        <dbReference type="EMBL" id="MBW77275.1"/>
    </source>
</evidence>
<accession>A0A2M4DIB5</accession>
<keyword evidence="1" id="KW-0732">Signal</keyword>
<feature type="chain" id="PRO_5014869735" evidence="1">
    <location>
        <begin position="19"/>
        <end position="101"/>
    </location>
</feature>
<dbReference type="EMBL" id="GGFL01013097">
    <property type="protein sequence ID" value="MBW77275.1"/>
    <property type="molecule type" value="Transcribed_RNA"/>
</dbReference>
<sequence length="101" mass="11143">MKCTSCCFSCWLLASCCADFRTDFSPLSLSLVKGNERSCGRWLGTRGPLKKVLLIRSLSMMDIQTPLAKHTRTSTFYAYEAHTSTALLLLLTGPIMGCCVL</sequence>
<feature type="signal peptide" evidence="1">
    <location>
        <begin position="1"/>
        <end position="18"/>
    </location>
</feature>
<proteinExistence type="predicted"/>
<protein>
    <submittedName>
        <fullName evidence="2">Putative secreted protein</fullName>
    </submittedName>
</protein>